<keyword evidence="1" id="KW-0238">DNA-binding</keyword>
<dbReference type="Proteomes" id="UP000663970">
    <property type="component" value="Unassembled WGS sequence"/>
</dbReference>
<feature type="domain" description="HTH cro/C1-type" evidence="2">
    <location>
        <begin position="107"/>
        <end position="163"/>
    </location>
</feature>
<dbReference type="PANTHER" id="PTHR46558">
    <property type="entry name" value="TRACRIPTIONAL REGULATORY PROTEIN-RELATED-RELATED"/>
    <property type="match status" value="1"/>
</dbReference>
<keyword evidence="4" id="KW-1185">Reference proteome</keyword>
<gene>
    <name evidence="3" type="ORF">JF544_18770</name>
</gene>
<comment type="caution">
    <text evidence="3">The sequence shown here is derived from an EMBL/GenBank/DDBJ whole genome shotgun (WGS) entry which is preliminary data.</text>
</comment>
<evidence type="ECO:0000259" key="2">
    <source>
        <dbReference type="PROSITE" id="PS50943"/>
    </source>
</evidence>
<dbReference type="InterPro" id="IPR001387">
    <property type="entry name" value="Cro/C1-type_HTH"/>
</dbReference>
<accession>A0ABS3E126</accession>
<feature type="domain" description="HTH cro/C1-type" evidence="2">
    <location>
        <begin position="14"/>
        <end position="74"/>
    </location>
</feature>
<dbReference type="CDD" id="cd00093">
    <property type="entry name" value="HTH_XRE"/>
    <property type="match status" value="2"/>
</dbReference>
<evidence type="ECO:0000313" key="3">
    <source>
        <dbReference type="EMBL" id="MBN8237291.1"/>
    </source>
</evidence>
<dbReference type="PROSITE" id="PS50943">
    <property type="entry name" value="HTH_CROC1"/>
    <property type="match status" value="2"/>
</dbReference>
<reference evidence="3 4" key="1">
    <citation type="submission" date="2020-12" db="EMBL/GenBank/DDBJ databases">
        <title>Oil enriched cultivation method for isolating marine PHA-producing bacteria.</title>
        <authorList>
            <person name="Zheng W."/>
            <person name="Yu S."/>
            <person name="Huang Y."/>
        </authorList>
    </citation>
    <scope>NUCLEOTIDE SEQUENCE [LARGE SCALE GENOMIC DNA]</scope>
    <source>
        <strain evidence="3 4">SY-2-6</strain>
    </source>
</reference>
<dbReference type="RefSeq" id="WP_206936119.1">
    <property type="nucleotide sequence ID" value="NZ_JAEKJY010000008.1"/>
</dbReference>
<dbReference type="InterPro" id="IPR010982">
    <property type="entry name" value="Lambda_DNA-bd_dom_sf"/>
</dbReference>
<evidence type="ECO:0000256" key="1">
    <source>
        <dbReference type="ARBA" id="ARBA00023125"/>
    </source>
</evidence>
<dbReference type="Gene3D" id="1.10.260.40">
    <property type="entry name" value="lambda repressor-like DNA-binding domains"/>
    <property type="match status" value="2"/>
</dbReference>
<dbReference type="SUPFAM" id="SSF47413">
    <property type="entry name" value="lambda repressor-like DNA-binding domains"/>
    <property type="match status" value="1"/>
</dbReference>
<sequence>MPIKIKEHNDMTILQYTRKERGLKQEDIINKLQEKGQNISTHHYSQLERNVLQTFSVELAMAIAKTFDIKVEDFVEFEEPSNVEIEITPDNYTKLPYYIKKEIGKGLKELRNEKKLLAEDAGEQIGIKAKNKAEPIYHLENGHGSKKRVEALCELYGTTLEDVLNDYAYEAIRKKLR</sequence>
<proteinExistence type="predicted"/>
<protein>
    <submittedName>
        <fullName evidence="3">Helix-turn-helix transcriptional regulator</fullName>
    </submittedName>
</protein>
<name>A0ABS3E126_9BACI</name>
<organism evidence="3 4">
    <name type="scientific">Halobacillus kuroshimensis</name>
    <dbReference type="NCBI Taxonomy" id="302481"/>
    <lineage>
        <taxon>Bacteria</taxon>
        <taxon>Bacillati</taxon>
        <taxon>Bacillota</taxon>
        <taxon>Bacilli</taxon>
        <taxon>Bacillales</taxon>
        <taxon>Bacillaceae</taxon>
        <taxon>Halobacillus</taxon>
    </lineage>
</organism>
<dbReference type="PANTHER" id="PTHR46558:SF4">
    <property type="entry name" value="DNA-BIDING PHAGE PROTEIN"/>
    <property type="match status" value="1"/>
</dbReference>
<dbReference type="EMBL" id="JAEKJY010000008">
    <property type="protein sequence ID" value="MBN8237291.1"/>
    <property type="molecule type" value="Genomic_DNA"/>
</dbReference>
<dbReference type="SMART" id="SM00530">
    <property type="entry name" value="HTH_XRE"/>
    <property type="match status" value="2"/>
</dbReference>
<evidence type="ECO:0000313" key="4">
    <source>
        <dbReference type="Proteomes" id="UP000663970"/>
    </source>
</evidence>